<sequence length="206" mass="21671">MPPTPEPPAHPPLPPQPSAVLHRLVEAVMAPGWVHRDGTVTPAGLLGCRTGRGAATDRLALWLLVLEADRAGQVRLCGGRVDTHRGRAAATLARLLGCRPGGAEAVVGRLEVAGLVERPRRRTASGMHHRARLLVSAVAAAHRSVTGREDRQPAPKPSTADPDGTVGPIQPPTPRAEPQFSAVAEQEQPRGAEPGDTPLFTPITLL</sequence>
<name>A0ABY3Y2F3_9ACTN</name>
<proteinExistence type="predicted"/>
<evidence type="ECO:0000313" key="3">
    <source>
        <dbReference type="Proteomes" id="UP001202244"/>
    </source>
</evidence>
<dbReference type="RefSeq" id="WP_242757108.1">
    <property type="nucleotide sequence ID" value="NZ_CP093846.1"/>
</dbReference>
<keyword evidence="3" id="KW-1185">Reference proteome</keyword>
<accession>A0ABY3Y2F3</accession>
<gene>
    <name evidence="2" type="ORF">MMF93_33150</name>
</gene>
<dbReference type="Proteomes" id="UP001202244">
    <property type="component" value="Chromosome"/>
</dbReference>
<protein>
    <submittedName>
        <fullName evidence="2">Uncharacterized protein</fullName>
    </submittedName>
</protein>
<dbReference type="EMBL" id="CP093846">
    <property type="protein sequence ID" value="UNT00796.1"/>
    <property type="molecule type" value="Genomic_DNA"/>
</dbReference>
<feature type="region of interest" description="Disordered" evidence="1">
    <location>
        <begin position="142"/>
        <end position="206"/>
    </location>
</feature>
<reference evidence="2 3" key="1">
    <citation type="journal article" date="2023" name="Microbiol. Spectr.">
        <title>Synergy between Genome Mining, Metabolomics, and Bioinformatics Uncovers Antibacterial Chlorinated Carbazole Alkaloids and Their Biosynthetic Gene Cluster from Streptomyces tubbatahanensis sp. nov., a Novel Actinomycete Isolated from Sulu Sea, Philippines.</title>
        <authorList>
            <person name="Tenebro C.P."/>
            <person name="Trono D.J.V.L."/>
            <person name="Balida L.A.P."/>
            <person name="Bayog L.K.A."/>
            <person name="Bruna J.R."/>
            <person name="Sabido E.M."/>
            <person name="Caspe D.P.C."/>
            <person name="de Los Santos E.L.C."/>
            <person name="Saludes J.P."/>
            <person name="Dalisay D.S."/>
        </authorList>
    </citation>
    <scope>NUCLEOTIDE SEQUENCE [LARGE SCALE GENOMIC DNA]</scope>
    <source>
        <strain evidence="2 3">DSD3025</strain>
    </source>
</reference>
<evidence type="ECO:0000313" key="2">
    <source>
        <dbReference type="EMBL" id="UNT00796.1"/>
    </source>
</evidence>
<evidence type="ECO:0000256" key="1">
    <source>
        <dbReference type="SAM" id="MobiDB-lite"/>
    </source>
</evidence>
<organism evidence="2 3">
    <name type="scientific">Streptomyces tubbatahanensis</name>
    <dbReference type="NCBI Taxonomy" id="2923272"/>
    <lineage>
        <taxon>Bacteria</taxon>
        <taxon>Bacillati</taxon>
        <taxon>Actinomycetota</taxon>
        <taxon>Actinomycetes</taxon>
        <taxon>Kitasatosporales</taxon>
        <taxon>Streptomycetaceae</taxon>
        <taxon>Streptomyces</taxon>
    </lineage>
</organism>